<comment type="similarity">
    <text evidence="1 5">Belongs to the FlgD family.</text>
</comment>
<organism evidence="8 9">
    <name type="scientific">Aliisedimentitalea scapharcae</name>
    <dbReference type="NCBI Taxonomy" id="1524259"/>
    <lineage>
        <taxon>Bacteria</taxon>
        <taxon>Pseudomonadati</taxon>
        <taxon>Pseudomonadota</taxon>
        <taxon>Alphaproteobacteria</taxon>
        <taxon>Rhodobacterales</taxon>
        <taxon>Roseobacteraceae</taxon>
        <taxon>Aliisedimentitalea</taxon>
    </lineage>
</organism>
<feature type="domain" description="FlgD/Vpr Ig-like" evidence="7">
    <location>
        <begin position="105"/>
        <end position="172"/>
    </location>
</feature>
<dbReference type="Pfam" id="PF13860">
    <property type="entry name" value="FlgD_ig"/>
    <property type="match status" value="1"/>
</dbReference>
<keyword evidence="9" id="KW-1185">Reference proteome</keyword>
<evidence type="ECO:0000256" key="4">
    <source>
        <dbReference type="ARBA" id="ARBA00024746"/>
    </source>
</evidence>
<keyword evidence="8" id="KW-0966">Cell projection</keyword>
<name>A0ABZ2XT39_9RHOB</name>
<evidence type="ECO:0000256" key="5">
    <source>
        <dbReference type="RuleBase" id="RU362076"/>
    </source>
</evidence>
<protein>
    <recommendedName>
        <fullName evidence="2 5">Basal-body rod modification protein FlgD</fullName>
    </recommendedName>
</protein>
<sequence length="219" mass="23138">MVNAVSQVQTTTTPQPAATNTSALTSDFETFLKMLTAQARYQDPLEPIDSTEYAAQLAQFSMVEQQVKTNDSLTSLVGSIGTSQFSAMSNWVGMEARAAMPGHFDGSPITISPNPAAVSDSVELVVTDSSGAEVQRLPLPVSADPYHWDGLNSSGAAFPSGNYSFTVESRQGGDVILTEPAQIYARVQEAQIQNGEVILILPGGQAILSSAVTALREPV</sequence>
<comment type="function">
    <text evidence="4 5">Required for flagellar hook formation. May act as a scaffolding protein.</text>
</comment>
<dbReference type="NCBIfam" id="NF009453">
    <property type="entry name" value="PRK12813.1"/>
    <property type="match status" value="1"/>
</dbReference>
<evidence type="ECO:0000313" key="9">
    <source>
        <dbReference type="Proteomes" id="UP001623232"/>
    </source>
</evidence>
<accession>A0ABZ2XT39</accession>
<dbReference type="Gene3D" id="2.30.30.910">
    <property type="match status" value="1"/>
</dbReference>
<dbReference type="RefSeq" id="WP_406647020.1">
    <property type="nucleotide sequence ID" value="NZ_CP123584.1"/>
</dbReference>
<keyword evidence="3 5" id="KW-1005">Bacterial flagellum biogenesis</keyword>
<reference evidence="8 9" key="1">
    <citation type="submission" date="2023-04" db="EMBL/GenBank/DDBJ databases">
        <title>Complete genome sequence of Alisedimentitalea scapharcae.</title>
        <authorList>
            <person name="Rong J.-C."/>
            <person name="Yi M.-L."/>
            <person name="Zhao Q."/>
        </authorList>
    </citation>
    <scope>NUCLEOTIDE SEQUENCE [LARGE SCALE GENOMIC DNA]</scope>
    <source>
        <strain evidence="8 9">KCTC 42119</strain>
    </source>
</reference>
<gene>
    <name evidence="8" type="ORF">QEZ52_00690</name>
</gene>
<evidence type="ECO:0000259" key="7">
    <source>
        <dbReference type="Pfam" id="PF13860"/>
    </source>
</evidence>
<evidence type="ECO:0000256" key="6">
    <source>
        <dbReference type="SAM" id="MobiDB-lite"/>
    </source>
</evidence>
<keyword evidence="8" id="KW-0282">Flagellum</keyword>
<dbReference type="EMBL" id="CP123584">
    <property type="protein sequence ID" value="WZK89097.1"/>
    <property type="molecule type" value="Genomic_DNA"/>
</dbReference>
<evidence type="ECO:0000256" key="2">
    <source>
        <dbReference type="ARBA" id="ARBA00016013"/>
    </source>
</evidence>
<proteinExistence type="inferred from homology"/>
<feature type="region of interest" description="Disordered" evidence="6">
    <location>
        <begin position="1"/>
        <end position="21"/>
    </location>
</feature>
<evidence type="ECO:0000256" key="3">
    <source>
        <dbReference type="ARBA" id="ARBA00022795"/>
    </source>
</evidence>
<keyword evidence="8" id="KW-0969">Cilium</keyword>
<dbReference type="InterPro" id="IPR025965">
    <property type="entry name" value="FlgD/Vpr_Ig-like"/>
</dbReference>
<dbReference type="Proteomes" id="UP001623232">
    <property type="component" value="Chromosome"/>
</dbReference>
<dbReference type="Pfam" id="PF03963">
    <property type="entry name" value="FlgD"/>
    <property type="match status" value="1"/>
</dbReference>
<dbReference type="Gene3D" id="2.60.40.4070">
    <property type="match status" value="1"/>
</dbReference>
<dbReference type="InterPro" id="IPR005648">
    <property type="entry name" value="FlgD"/>
</dbReference>
<evidence type="ECO:0000313" key="8">
    <source>
        <dbReference type="EMBL" id="WZK89097.1"/>
    </source>
</evidence>
<evidence type="ECO:0000256" key="1">
    <source>
        <dbReference type="ARBA" id="ARBA00010577"/>
    </source>
</evidence>